<comment type="caution">
    <text evidence="1">The sequence shown here is derived from an EMBL/GenBank/DDBJ whole genome shotgun (WGS) entry which is preliminary data.</text>
</comment>
<dbReference type="AlphaFoldDB" id="A0AAW1LER8"/>
<organism evidence="1 2">
    <name type="scientific">Saponaria officinalis</name>
    <name type="common">Common soapwort</name>
    <name type="synonym">Lychnis saponaria</name>
    <dbReference type="NCBI Taxonomy" id="3572"/>
    <lineage>
        <taxon>Eukaryota</taxon>
        <taxon>Viridiplantae</taxon>
        <taxon>Streptophyta</taxon>
        <taxon>Embryophyta</taxon>
        <taxon>Tracheophyta</taxon>
        <taxon>Spermatophyta</taxon>
        <taxon>Magnoliopsida</taxon>
        <taxon>eudicotyledons</taxon>
        <taxon>Gunneridae</taxon>
        <taxon>Pentapetalae</taxon>
        <taxon>Caryophyllales</taxon>
        <taxon>Caryophyllaceae</taxon>
        <taxon>Caryophylleae</taxon>
        <taxon>Saponaria</taxon>
    </lineage>
</organism>
<evidence type="ECO:0008006" key="3">
    <source>
        <dbReference type="Google" id="ProtNLM"/>
    </source>
</evidence>
<evidence type="ECO:0000313" key="2">
    <source>
        <dbReference type="Proteomes" id="UP001443914"/>
    </source>
</evidence>
<dbReference type="Proteomes" id="UP001443914">
    <property type="component" value="Unassembled WGS sequence"/>
</dbReference>
<evidence type="ECO:0000313" key="1">
    <source>
        <dbReference type="EMBL" id="KAK9733029.1"/>
    </source>
</evidence>
<sequence>MEALKNSPISWENDFVGVEQQELILMSLSQLIIIRHMHVYPAFLDACLEYWNPVHHVFAFPDGEIFPLPEEFAPLGGWRVEMTPVIPEILRGYKRKFMSDLGLSRAEADEMIVDGGVDLLAIAWKFQGKSGIHVNSAHRHRAFGFCMLHYYLFEGRIEATSGIGEVQLLTGVEEMEGGRSPTWLVLAETIIGLDARNANPEAWSMLDPPVKPDVYKPTSLTSRKKLFHDGHYHNRPYWDGHLTFDGRHLIRWFVPWWHLTTLTGLADQDEHRSLLLLGLENTVHPYPDRVLRQFGRQQTILERDARLGASMILTQAMCETWLTRWPERVVWPVPEQRQTTWVSRYFE</sequence>
<name>A0AAW1LER8_SAPOF</name>
<accession>A0AAW1LER8</accession>
<gene>
    <name evidence="1" type="ORF">RND81_04G039300</name>
</gene>
<reference evidence="1" key="1">
    <citation type="submission" date="2024-03" db="EMBL/GenBank/DDBJ databases">
        <title>WGS assembly of Saponaria officinalis var. Norfolk2.</title>
        <authorList>
            <person name="Jenkins J."/>
            <person name="Shu S."/>
            <person name="Grimwood J."/>
            <person name="Barry K."/>
            <person name="Goodstein D."/>
            <person name="Schmutz J."/>
            <person name="Leebens-Mack J."/>
            <person name="Osbourn A."/>
        </authorList>
    </citation>
    <scope>NUCLEOTIDE SEQUENCE [LARGE SCALE GENOMIC DNA]</scope>
    <source>
        <strain evidence="1">JIC</strain>
    </source>
</reference>
<dbReference type="EMBL" id="JBDFQZ010000004">
    <property type="protein sequence ID" value="KAK9733029.1"/>
    <property type="molecule type" value="Genomic_DNA"/>
</dbReference>
<keyword evidence="2" id="KW-1185">Reference proteome</keyword>
<proteinExistence type="predicted"/>
<protein>
    <recommendedName>
        <fullName evidence="3">Aminotransferase-like plant mobile domain-containing protein</fullName>
    </recommendedName>
</protein>